<dbReference type="Proteomes" id="UP000321429">
    <property type="component" value="Unassembled WGS sequence"/>
</dbReference>
<sequence>MGMRKHKQSTFEWLNEYLELKDECHLLEWKIRKTKHEEWRWLEGDLAGVRINGKSKGSHVSDNLPKLESDLKTCENEMNTLLQIVDTFQGYENDILRLKYIDGLSIEDIAEKLNLSVSTVSQRHAELHRRLDFIDHWEQKRKSFNDRLDVDFVEM</sequence>
<dbReference type="InterPro" id="IPR013324">
    <property type="entry name" value="RNA_pol_sigma_r3/r4-like"/>
</dbReference>
<name>A0A510VP25_9LACO</name>
<comment type="caution">
    <text evidence="2">The sequence shown here is derived from an EMBL/GenBank/DDBJ whole genome shotgun (WGS) entry which is preliminary data.</text>
</comment>
<accession>A0A510VP25</accession>
<dbReference type="AlphaFoldDB" id="A0A510VP25"/>
<proteinExistence type="predicted"/>
<evidence type="ECO:0000313" key="3">
    <source>
        <dbReference type="Proteomes" id="UP000321429"/>
    </source>
</evidence>
<reference evidence="2 3" key="1">
    <citation type="submission" date="2019-07" db="EMBL/GenBank/DDBJ databases">
        <title>Whole genome shotgun sequence of Lactobacillus siliginis NBRC 101315.</title>
        <authorList>
            <person name="Hosoyama A."/>
            <person name="Uohara A."/>
            <person name="Ohji S."/>
            <person name="Ichikawa N."/>
        </authorList>
    </citation>
    <scope>NUCLEOTIDE SEQUENCE [LARGE SCALE GENOMIC DNA]</scope>
    <source>
        <strain evidence="2 3">NBRC 101315</strain>
    </source>
</reference>
<organism evidence="2 3">
    <name type="scientific">Furfurilactobacillus siliginis</name>
    <dbReference type="NCBI Taxonomy" id="348151"/>
    <lineage>
        <taxon>Bacteria</taxon>
        <taxon>Bacillati</taxon>
        <taxon>Bacillota</taxon>
        <taxon>Bacilli</taxon>
        <taxon>Lactobacillales</taxon>
        <taxon>Lactobacillaceae</taxon>
        <taxon>Furfurilactobacillus</taxon>
    </lineage>
</organism>
<evidence type="ECO:0000259" key="1">
    <source>
        <dbReference type="Pfam" id="PF08281"/>
    </source>
</evidence>
<dbReference type="Pfam" id="PF08281">
    <property type="entry name" value="Sigma70_r4_2"/>
    <property type="match status" value="1"/>
</dbReference>
<dbReference type="GO" id="GO:0006352">
    <property type="term" value="P:DNA-templated transcription initiation"/>
    <property type="evidence" value="ECO:0007669"/>
    <property type="project" value="InterPro"/>
</dbReference>
<dbReference type="Gene3D" id="1.20.140.160">
    <property type="match status" value="1"/>
</dbReference>
<dbReference type="GO" id="GO:0016987">
    <property type="term" value="F:sigma factor activity"/>
    <property type="evidence" value="ECO:0007669"/>
    <property type="project" value="InterPro"/>
</dbReference>
<dbReference type="EMBL" id="BJUD01000011">
    <property type="protein sequence ID" value="GEK28506.1"/>
    <property type="molecule type" value="Genomic_DNA"/>
</dbReference>
<evidence type="ECO:0000313" key="2">
    <source>
        <dbReference type="EMBL" id="GEK28506.1"/>
    </source>
</evidence>
<feature type="domain" description="RNA polymerase sigma factor 70 region 4 type 2" evidence="1">
    <location>
        <begin position="94"/>
        <end position="123"/>
    </location>
</feature>
<gene>
    <name evidence="2" type="ORF">LSI01_08170</name>
</gene>
<dbReference type="SUPFAM" id="SSF88659">
    <property type="entry name" value="Sigma3 and sigma4 domains of RNA polymerase sigma factors"/>
    <property type="match status" value="1"/>
</dbReference>
<dbReference type="GO" id="GO:0003677">
    <property type="term" value="F:DNA binding"/>
    <property type="evidence" value="ECO:0007669"/>
    <property type="project" value="InterPro"/>
</dbReference>
<protein>
    <recommendedName>
        <fullName evidence="1">RNA polymerase sigma factor 70 region 4 type 2 domain-containing protein</fullName>
    </recommendedName>
</protein>
<dbReference type="InterPro" id="IPR013249">
    <property type="entry name" value="RNA_pol_sigma70_r4_t2"/>
</dbReference>